<proteinExistence type="predicted"/>
<keyword evidence="1" id="KW-0614">Plasmid</keyword>
<geneLocation type="plasmid" evidence="1">
    <name>unnamed</name>
</geneLocation>
<accession>W5SAF7</accession>
<name>W5SAF7_9SPIR</name>
<organism evidence="1">
    <name type="scientific">Borrelia nietonii YOR</name>
    <dbReference type="NCBI Taxonomy" id="1293576"/>
    <lineage>
        <taxon>Bacteria</taxon>
        <taxon>Pseudomonadati</taxon>
        <taxon>Spirochaetota</taxon>
        <taxon>Spirochaetia</taxon>
        <taxon>Spirochaetales</taxon>
        <taxon>Borreliaceae</taxon>
        <taxon>Borrelia</taxon>
        <taxon>Borrelia nietonii</taxon>
    </lineage>
</organism>
<dbReference type="HOGENOM" id="CLU_3372433_0_0_12"/>
<dbReference type="EMBL" id="CP004152">
    <property type="protein sequence ID" value="AHH03942.1"/>
    <property type="molecule type" value="Genomic_DNA"/>
</dbReference>
<dbReference type="AlphaFoldDB" id="W5SAF7"/>
<evidence type="ECO:0000313" key="1">
    <source>
        <dbReference type="EMBL" id="AHH03942.1"/>
    </source>
</evidence>
<reference evidence="1" key="1">
    <citation type="submission" date="2013-02" db="EMBL/GenBank/DDBJ databases">
        <title>Comparative genomics of Borrelia species.</title>
        <authorList>
            <person name="Schwan T.G."/>
            <person name="Raffel S.J."/>
            <person name="Porcella S.F."/>
        </authorList>
    </citation>
    <scope>NUCLEOTIDE SEQUENCE</scope>
    <source>
        <strain evidence="1">YOR</strain>
        <plasmid evidence="1">unnamed</plasmid>
    </source>
</reference>
<protein>
    <submittedName>
        <fullName evidence="1">Uncharacterized protein</fullName>
    </submittedName>
</protein>
<gene>
    <name evidence="1" type="ORF">BHY_0991</name>
</gene>
<sequence>MYVYLKTVCFEYAFNFKYDFKSRKNIFFYEVACK</sequence>